<dbReference type="Proteomes" id="UP000316092">
    <property type="component" value="Unassembled WGS sequence"/>
</dbReference>
<reference evidence="2 3" key="1">
    <citation type="submission" date="2019-07" db="EMBL/GenBank/DDBJ databases">
        <title>Deinococcus detaillus sp. nov., isolated from humus soil in Antarctica.</title>
        <authorList>
            <person name="Zhang K."/>
        </authorList>
    </citation>
    <scope>NUCLEOTIDE SEQUENCE [LARGE SCALE GENOMIC DNA]</scope>
    <source>
        <strain evidence="2 3">H1</strain>
    </source>
</reference>
<protein>
    <submittedName>
        <fullName evidence="2">Type II toxin-antitoxin system YhaV family toxin</fullName>
    </submittedName>
</protein>
<dbReference type="OrthoDB" id="70503at2"/>
<dbReference type="InterPro" id="IPR035093">
    <property type="entry name" value="RelE/ParE_toxin_dom_sf"/>
</dbReference>
<name>A0A553UMJ7_9DEIO</name>
<dbReference type="SUPFAM" id="SSF143011">
    <property type="entry name" value="RelE-like"/>
    <property type="match status" value="1"/>
</dbReference>
<dbReference type="InterPro" id="IPR007712">
    <property type="entry name" value="RelE/ParE_toxin"/>
</dbReference>
<evidence type="ECO:0000313" key="2">
    <source>
        <dbReference type="EMBL" id="TSA81439.1"/>
    </source>
</evidence>
<sequence length="121" mass="13186">MPPKKKSTKPTSTLPEVEAVTIYRLIFTASARGDVGEISDVSTRAAVLKRVAGLNTEPTRQGKALGDDLKGLRSVRAAGQRYRVLYRVFEEAGRVVIVVVGIRQEGSKKDVYKVASKRLGT</sequence>
<evidence type="ECO:0000313" key="3">
    <source>
        <dbReference type="Proteomes" id="UP000316092"/>
    </source>
</evidence>
<dbReference type="RefSeq" id="WP_143721627.1">
    <property type="nucleotide sequence ID" value="NZ_VKDB01000022.1"/>
</dbReference>
<dbReference type="AlphaFoldDB" id="A0A553UMJ7"/>
<accession>A0A553UMJ7</accession>
<keyword evidence="1" id="KW-1277">Toxin-antitoxin system</keyword>
<dbReference type="Pfam" id="PF05016">
    <property type="entry name" value="ParE_toxin"/>
    <property type="match status" value="1"/>
</dbReference>
<proteinExistence type="predicted"/>
<dbReference type="Gene3D" id="3.30.2310.20">
    <property type="entry name" value="RelE-like"/>
    <property type="match status" value="1"/>
</dbReference>
<comment type="caution">
    <text evidence="2">The sequence shown here is derived from an EMBL/GenBank/DDBJ whole genome shotgun (WGS) entry which is preliminary data.</text>
</comment>
<gene>
    <name evidence="2" type="ORF">FNU79_15015</name>
</gene>
<dbReference type="EMBL" id="VKDB01000022">
    <property type="protein sequence ID" value="TSA81439.1"/>
    <property type="molecule type" value="Genomic_DNA"/>
</dbReference>
<keyword evidence="3" id="KW-1185">Reference proteome</keyword>
<evidence type="ECO:0000256" key="1">
    <source>
        <dbReference type="ARBA" id="ARBA00022649"/>
    </source>
</evidence>
<organism evidence="2 3">
    <name type="scientific">Deinococcus detaillensis</name>
    <dbReference type="NCBI Taxonomy" id="2592048"/>
    <lineage>
        <taxon>Bacteria</taxon>
        <taxon>Thermotogati</taxon>
        <taxon>Deinococcota</taxon>
        <taxon>Deinococci</taxon>
        <taxon>Deinococcales</taxon>
        <taxon>Deinococcaceae</taxon>
        <taxon>Deinococcus</taxon>
    </lineage>
</organism>